<evidence type="ECO:0000256" key="12">
    <source>
        <dbReference type="ARBA" id="ARBA00023157"/>
    </source>
</evidence>
<dbReference type="CDD" id="cd14066">
    <property type="entry name" value="STKc_IRAK"/>
    <property type="match status" value="1"/>
</dbReference>
<evidence type="ECO:0000256" key="3">
    <source>
        <dbReference type="ARBA" id="ARBA00022536"/>
    </source>
</evidence>
<dbReference type="Proteomes" id="UP000236161">
    <property type="component" value="Unassembled WGS sequence"/>
</dbReference>
<dbReference type="SMART" id="SM00220">
    <property type="entry name" value="S_TKc"/>
    <property type="match status" value="1"/>
</dbReference>
<dbReference type="FunFam" id="1.10.510.10:FF:000621">
    <property type="entry name" value="Serine/threonine-protein kinase"/>
    <property type="match status" value="1"/>
</dbReference>
<dbReference type="InterPro" id="IPR003609">
    <property type="entry name" value="Pan_app"/>
</dbReference>
<evidence type="ECO:0000256" key="15">
    <source>
        <dbReference type="PROSITE-ProRule" id="PRU10141"/>
    </source>
</evidence>
<gene>
    <name evidence="20" type="ORF">AXF42_Ash010702</name>
</gene>
<evidence type="ECO:0000256" key="16">
    <source>
        <dbReference type="SAM" id="Phobius"/>
    </source>
</evidence>
<keyword evidence="8 14" id="KW-0418">Kinase</keyword>
<sequence>MASPDPPNALLPPSALLIHASSSSSTWPSSSPSAPAVAADHVTPNFTASSIHYLEKEGVFLTSMSSTFSAVLSSNSTESPFVFAVIHGQTSSSVWSANPTAPAPNSAFLSLTAAGLSISFPNGSTLWSTPLLPRPVAALRLLDSGNLLLLDEASRSLWQSFEHPTDTLLSSQRLPAGRSLSSTAGDYRLLVTEEDAVLHWAKGDQEYWSFSADQRSIKNFNGAVGYMAADDSGISLFSPSGKRLYQINLPPAMLRILRLDSGGRFRIMGFSGNGSALSDELVVPSGACDLPLSCKPLEVCTTQSVGATCNCPSSFTAAPGDGCSPANSSGVASSSNCGSSSGKLEGDEFPYVSMDSGIGYFAVKFAGPSSSGEDISSCRRLCTGNCSCLGFFYQNSSRSCFLIKNQLGSLFSRTKQETSSKGGDGFIKVLPVPRQPSPDSGGGSSFNPIPALLAPIFAFLLLVLLFTGILWWRRRHQCCLTLDGKTTGRKQSWKSSSGYGFDFDEIVVPGLPKRFTYAELVATTGNFGNWIGSGGFGEVFRGDLPDNSTVAVKRIRGGAASCVHRKREFCTEIAVIGSIHHMNLVGLRGFCAEGRQRLLVYEYMNRGSLDRSLFVPGGSVLEWRERMHIAIGAARGLAYLHSGCDRKIVHCDVKPENILLDSGGGVKISDFGLAKLMSPEQSGLVTTMRGTRGYLAPEWLTNSTVSDRTDVYSYGMVLLEIIRGRKNSSTGWLTAASSNNDYFPTAALQMHERGAYLGLADPRLEGRVTEEEVGRAVRVALCCLHEDPALRPVMSSVAAMLEGAMEGAQPRPEALSFLRRYGRAVPHYGITVAGKVGTGDAGLGTGSAGSSAISCYLISQEVSLVAPR</sequence>
<keyword evidence="12" id="KW-1015">Disulfide bond</keyword>
<keyword evidence="20" id="KW-0675">Receptor</keyword>
<evidence type="ECO:0000256" key="2">
    <source>
        <dbReference type="ARBA" id="ARBA00022527"/>
    </source>
</evidence>
<accession>A0A2I0A6S9</accession>
<feature type="domain" description="Apple" evidence="19">
    <location>
        <begin position="337"/>
        <end position="430"/>
    </location>
</feature>
<dbReference type="STRING" id="1088818.A0A2I0A6S9"/>
<dbReference type="InterPro" id="IPR008271">
    <property type="entry name" value="Ser/Thr_kinase_AS"/>
</dbReference>
<comment type="catalytic activity">
    <reaction evidence="14">
        <text>L-threonyl-[protein] + ATP = O-phospho-L-threonyl-[protein] + ADP + H(+)</text>
        <dbReference type="Rhea" id="RHEA:46608"/>
        <dbReference type="Rhea" id="RHEA-COMP:11060"/>
        <dbReference type="Rhea" id="RHEA-COMP:11605"/>
        <dbReference type="ChEBI" id="CHEBI:15378"/>
        <dbReference type="ChEBI" id="CHEBI:30013"/>
        <dbReference type="ChEBI" id="CHEBI:30616"/>
        <dbReference type="ChEBI" id="CHEBI:61977"/>
        <dbReference type="ChEBI" id="CHEBI:456216"/>
        <dbReference type="EC" id="2.7.11.1"/>
    </reaction>
</comment>
<evidence type="ECO:0000313" key="20">
    <source>
        <dbReference type="EMBL" id="PKA51262.1"/>
    </source>
</evidence>
<evidence type="ECO:0000256" key="9">
    <source>
        <dbReference type="ARBA" id="ARBA00022840"/>
    </source>
</evidence>
<dbReference type="PROSITE" id="PS50927">
    <property type="entry name" value="BULB_LECTIN"/>
    <property type="match status" value="1"/>
</dbReference>
<feature type="domain" description="Bulb-type lectin" evidence="18">
    <location>
        <begin position="45"/>
        <end position="162"/>
    </location>
</feature>
<comment type="similarity">
    <text evidence="14">Belongs to the protein kinase superfamily. Ser/Thr protein kinase family.</text>
</comment>
<dbReference type="EC" id="2.7.11.1" evidence="14"/>
<evidence type="ECO:0000256" key="14">
    <source>
        <dbReference type="PIRNR" id="PIRNR000641"/>
    </source>
</evidence>
<evidence type="ECO:0000259" key="18">
    <source>
        <dbReference type="PROSITE" id="PS50927"/>
    </source>
</evidence>
<dbReference type="GO" id="GO:0030246">
    <property type="term" value="F:carbohydrate binding"/>
    <property type="evidence" value="ECO:0007669"/>
    <property type="project" value="UniProtKB-KW"/>
</dbReference>
<dbReference type="GO" id="GO:0004674">
    <property type="term" value="F:protein serine/threonine kinase activity"/>
    <property type="evidence" value="ECO:0007669"/>
    <property type="project" value="UniProtKB-KW"/>
</dbReference>
<protein>
    <recommendedName>
        <fullName evidence="14">Receptor-like serine/threonine-protein kinase</fullName>
        <ecNumber evidence="14">2.7.11.1</ecNumber>
    </recommendedName>
</protein>
<keyword evidence="2 14" id="KW-0723">Serine/threonine-protein kinase</keyword>
<dbReference type="InterPro" id="IPR000719">
    <property type="entry name" value="Prot_kinase_dom"/>
</dbReference>
<dbReference type="PROSITE" id="PS50011">
    <property type="entry name" value="PROTEIN_KINASE_DOM"/>
    <property type="match status" value="1"/>
</dbReference>
<dbReference type="Pfam" id="PF00069">
    <property type="entry name" value="Pkinase"/>
    <property type="match status" value="1"/>
</dbReference>
<evidence type="ECO:0000256" key="8">
    <source>
        <dbReference type="ARBA" id="ARBA00022777"/>
    </source>
</evidence>
<dbReference type="GO" id="GO:0106310">
    <property type="term" value="F:protein serine kinase activity"/>
    <property type="evidence" value="ECO:0007669"/>
    <property type="project" value="RHEA"/>
</dbReference>
<feature type="binding site" evidence="15">
    <location>
        <position position="553"/>
    </location>
    <ligand>
        <name>ATP</name>
        <dbReference type="ChEBI" id="CHEBI:30616"/>
    </ligand>
</feature>
<keyword evidence="13" id="KW-0325">Glycoprotein</keyword>
<keyword evidence="4 14" id="KW-0808">Transferase</keyword>
<evidence type="ECO:0000256" key="4">
    <source>
        <dbReference type="ARBA" id="ARBA00022679"/>
    </source>
</evidence>
<keyword evidence="5 16" id="KW-0812">Transmembrane</keyword>
<dbReference type="OrthoDB" id="1530339at2759"/>
<evidence type="ECO:0000256" key="6">
    <source>
        <dbReference type="ARBA" id="ARBA00022729"/>
    </source>
</evidence>
<evidence type="ECO:0000256" key="13">
    <source>
        <dbReference type="ARBA" id="ARBA00023180"/>
    </source>
</evidence>
<evidence type="ECO:0000256" key="11">
    <source>
        <dbReference type="ARBA" id="ARBA00023136"/>
    </source>
</evidence>
<dbReference type="PIRSF" id="PIRSF000641">
    <property type="entry name" value="SRK"/>
    <property type="match status" value="1"/>
</dbReference>
<dbReference type="Gene3D" id="2.90.10.10">
    <property type="entry name" value="Bulb-type lectin domain"/>
    <property type="match status" value="1"/>
</dbReference>
<dbReference type="InterPro" id="IPR001480">
    <property type="entry name" value="Bulb-type_lectin_dom"/>
</dbReference>
<dbReference type="GO" id="GO:0005524">
    <property type="term" value="F:ATP binding"/>
    <property type="evidence" value="ECO:0007669"/>
    <property type="project" value="UniProtKB-UniRule"/>
</dbReference>
<comment type="subcellular location">
    <subcellularLocation>
        <location evidence="1">Membrane</location>
        <topology evidence="1">Single-pass membrane protein</topology>
    </subcellularLocation>
</comment>
<feature type="domain" description="Protein kinase" evidence="17">
    <location>
        <begin position="525"/>
        <end position="805"/>
    </location>
</feature>
<dbReference type="AlphaFoldDB" id="A0A2I0A6S9"/>
<dbReference type="Gene3D" id="1.10.510.10">
    <property type="entry name" value="Transferase(Phosphotransferase) domain 1"/>
    <property type="match status" value="1"/>
</dbReference>
<evidence type="ECO:0000256" key="5">
    <source>
        <dbReference type="ARBA" id="ARBA00022692"/>
    </source>
</evidence>
<keyword evidence="7 14" id="KW-0547">Nucleotide-binding</keyword>
<reference evidence="20 21" key="1">
    <citation type="journal article" date="2017" name="Nature">
        <title>The Apostasia genome and the evolution of orchids.</title>
        <authorList>
            <person name="Zhang G.Q."/>
            <person name="Liu K.W."/>
            <person name="Li Z."/>
            <person name="Lohaus R."/>
            <person name="Hsiao Y.Y."/>
            <person name="Niu S.C."/>
            <person name="Wang J.Y."/>
            <person name="Lin Y.C."/>
            <person name="Xu Q."/>
            <person name="Chen L.J."/>
            <person name="Yoshida K."/>
            <person name="Fujiwara S."/>
            <person name="Wang Z.W."/>
            <person name="Zhang Y.Q."/>
            <person name="Mitsuda N."/>
            <person name="Wang M."/>
            <person name="Liu G.H."/>
            <person name="Pecoraro L."/>
            <person name="Huang H.X."/>
            <person name="Xiao X.J."/>
            <person name="Lin M."/>
            <person name="Wu X.Y."/>
            <person name="Wu W.L."/>
            <person name="Chen Y.Y."/>
            <person name="Chang S.B."/>
            <person name="Sakamoto S."/>
            <person name="Ohme-Takagi M."/>
            <person name="Yagi M."/>
            <person name="Zeng S.J."/>
            <person name="Shen C.Y."/>
            <person name="Yeh C.M."/>
            <person name="Luo Y.B."/>
            <person name="Tsai W.C."/>
            <person name="Van de Peer Y."/>
            <person name="Liu Z.J."/>
        </authorList>
    </citation>
    <scope>NUCLEOTIDE SEQUENCE [LARGE SCALE GENOMIC DNA]</scope>
    <source>
        <strain evidence="21">cv. Shenzhen</strain>
        <tissue evidence="20">Stem</tissue>
    </source>
</reference>
<dbReference type="EMBL" id="KZ452014">
    <property type="protein sequence ID" value="PKA51262.1"/>
    <property type="molecule type" value="Genomic_DNA"/>
</dbReference>
<dbReference type="InterPro" id="IPR036426">
    <property type="entry name" value="Bulb-type_lectin_dom_sf"/>
</dbReference>
<proteinExistence type="inferred from homology"/>
<dbReference type="SUPFAM" id="SSF56112">
    <property type="entry name" value="Protein kinase-like (PK-like)"/>
    <property type="match status" value="1"/>
</dbReference>
<dbReference type="PANTHER" id="PTHR47974:SF27">
    <property type="entry name" value="RECEPTOR-LIKE SERINE_THREONINE-PROTEIN KINASE"/>
    <property type="match status" value="1"/>
</dbReference>
<dbReference type="GO" id="GO:0051707">
    <property type="term" value="P:response to other organism"/>
    <property type="evidence" value="ECO:0007669"/>
    <property type="project" value="UniProtKB-ARBA"/>
</dbReference>
<evidence type="ECO:0000256" key="10">
    <source>
        <dbReference type="ARBA" id="ARBA00022989"/>
    </source>
</evidence>
<dbReference type="GO" id="GO:0016020">
    <property type="term" value="C:membrane"/>
    <property type="evidence" value="ECO:0007669"/>
    <property type="project" value="UniProtKB-SubCell"/>
</dbReference>
<evidence type="ECO:0000259" key="17">
    <source>
        <dbReference type="PROSITE" id="PS50011"/>
    </source>
</evidence>
<feature type="transmembrane region" description="Helical" evidence="16">
    <location>
        <begin position="452"/>
        <end position="472"/>
    </location>
</feature>
<dbReference type="PROSITE" id="PS50948">
    <property type="entry name" value="PAN"/>
    <property type="match status" value="1"/>
</dbReference>
<dbReference type="PROSITE" id="PS00107">
    <property type="entry name" value="PROTEIN_KINASE_ATP"/>
    <property type="match status" value="1"/>
</dbReference>
<dbReference type="InterPro" id="IPR024171">
    <property type="entry name" value="SRK-like_kinase"/>
</dbReference>
<keyword evidence="20" id="KW-0430">Lectin</keyword>
<dbReference type="PROSITE" id="PS00108">
    <property type="entry name" value="PROTEIN_KINASE_ST"/>
    <property type="match status" value="1"/>
</dbReference>
<evidence type="ECO:0000256" key="1">
    <source>
        <dbReference type="ARBA" id="ARBA00004167"/>
    </source>
</evidence>
<keyword evidence="21" id="KW-1185">Reference proteome</keyword>
<keyword evidence="9 14" id="KW-0067">ATP-binding</keyword>
<keyword evidence="6" id="KW-0732">Signal</keyword>
<evidence type="ECO:0000313" key="21">
    <source>
        <dbReference type="Proteomes" id="UP000236161"/>
    </source>
</evidence>
<dbReference type="InterPro" id="IPR011009">
    <property type="entry name" value="Kinase-like_dom_sf"/>
</dbReference>
<comment type="catalytic activity">
    <reaction evidence="14">
        <text>L-seryl-[protein] + ATP = O-phospho-L-seryl-[protein] + ADP + H(+)</text>
        <dbReference type="Rhea" id="RHEA:17989"/>
        <dbReference type="Rhea" id="RHEA-COMP:9863"/>
        <dbReference type="Rhea" id="RHEA-COMP:11604"/>
        <dbReference type="ChEBI" id="CHEBI:15378"/>
        <dbReference type="ChEBI" id="CHEBI:29999"/>
        <dbReference type="ChEBI" id="CHEBI:30616"/>
        <dbReference type="ChEBI" id="CHEBI:83421"/>
        <dbReference type="ChEBI" id="CHEBI:456216"/>
        <dbReference type="EC" id="2.7.11.1"/>
    </reaction>
</comment>
<dbReference type="FunFam" id="3.30.200.20:FF:000178">
    <property type="entry name" value="serine/threonine-protein kinase PBS1-like"/>
    <property type="match status" value="1"/>
</dbReference>
<keyword evidence="10 16" id="KW-1133">Transmembrane helix</keyword>
<organism evidence="20 21">
    <name type="scientific">Apostasia shenzhenica</name>
    <dbReference type="NCBI Taxonomy" id="1088818"/>
    <lineage>
        <taxon>Eukaryota</taxon>
        <taxon>Viridiplantae</taxon>
        <taxon>Streptophyta</taxon>
        <taxon>Embryophyta</taxon>
        <taxon>Tracheophyta</taxon>
        <taxon>Spermatophyta</taxon>
        <taxon>Magnoliopsida</taxon>
        <taxon>Liliopsida</taxon>
        <taxon>Asparagales</taxon>
        <taxon>Orchidaceae</taxon>
        <taxon>Apostasioideae</taxon>
        <taxon>Apostasia</taxon>
    </lineage>
</organism>
<dbReference type="Pfam" id="PF01453">
    <property type="entry name" value="B_lectin"/>
    <property type="match status" value="1"/>
</dbReference>
<name>A0A2I0A6S9_9ASPA</name>
<evidence type="ECO:0000259" key="19">
    <source>
        <dbReference type="PROSITE" id="PS50948"/>
    </source>
</evidence>
<evidence type="ECO:0000256" key="7">
    <source>
        <dbReference type="ARBA" id="ARBA00022741"/>
    </source>
</evidence>
<keyword evidence="11 16" id="KW-0472">Membrane</keyword>
<dbReference type="InterPro" id="IPR017441">
    <property type="entry name" value="Protein_kinase_ATP_BS"/>
</dbReference>
<dbReference type="Gene3D" id="3.30.200.20">
    <property type="entry name" value="Phosphorylase Kinase, domain 1"/>
    <property type="match status" value="1"/>
</dbReference>
<dbReference type="PANTHER" id="PTHR47974">
    <property type="entry name" value="OS07G0415500 PROTEIN"/>
    <property type="match status" value="1"/>
</dbReference>
<dbReference type="SMART" id="SM00108">
    <property type="entry name" value="B_lectin"/>
    <property type="match status" value="1"/>
</dbReference>
<dbReference type="SUPFAM" id="SSF51110">
    <property type="entry name" value="alpha-D-mannose-specific plant lectins"/>
    <property type="match status" value="1"/>
</dbReference>
<keyword evidence="3" id="KW-0245">EGF-like domain</keyword>